<accession>A0A9N9EZA4</accession>
<keyword evidence="4" id="KW-0547">Nucleotide-binding</keyword>
<dbReference type="Pfam" id="PF00664">
    <property type="entry name" value="ABC_membrane"/>
    <property type="match status" value="1"/>
</dbReference>
<dbReference type="PANTHER" id="PTHR24223">
    <property type="entry name" value="ATP-BINDING CASSETTE SUB-FAMILY C"/>
    <property type="match status" value="1"/>
</dbReference>
<name>A0A9N9EZA4_9GLOM</name>
<dbReference type="CDD" id="cd18596">
    <property type="entry name" value="ABC_6TM_VMR1_D1_like"/>
    <property type="match status" value="1"/>
</dbReference>
<keyword evidence="1" id="KW-0813">Transport</keyword>
<dbReference type="PROSITE" id="PS50929">
    <property type="entry name" value="ABC_TM1F"/>
    <property type="match status" value="1"/>
</dbReference>
<dbReference type="OrthoDB" id="6500128at2759"/>
<evidence type="ECO:0000256" key="3">
    <source>
        <dbReference type="ARBA" id="ARBA00022737"/>
    </source>
</evidence>
<keyword evidence="5" id="KW-0067">ATP-binding</keyword>
<feature type="transmembrane region" description="Helical" evidence="8">
    <location>
        <begin position="437"/>
        <end position="456"/>
    </location>
</feature>
<dbReference type="EMBL" id="CAJVPS010000602">
    <property type="protein sequence ID" value="CAG8497624.1"/>
    <property type="molecule type" value="Genomic_DNA"/>
</dbReference>
<dbReference type="InterPro" id="IPR036640">
    <property type="entry name" value="ABC1_TM_sf"/>
</dbReference>
<dbReference type="FunFam" id="1.20.1560.10:FF:000006">
    <property type="entry name" value="ATP-binding cassette, sub-family C (CFTR/MRP), member 9"/>
    <property type="match status" value="1"/>
</dbReference>
<keyword evidence="3" id="KW-0677">Repeat</keyword>
<dbReference type="Proteomes" id="UP000789508">
    <property type="component" value="Unassembled WGS sequence"/>
</dbReference>
<dbReference type="GO" id="GO:0005524">
    <property type="term" value="F:ATP binding"/>
    <property type="evidence" value="ECO:0007669"/>
    <property type="project" value="UniProtKB-KW"/>
</dbReference>
<gene>
    <name evidence="10" type="ORF">ALEPTO_LOCUS3316</name>
</gene>
<evidence type="ECO:0000259" key="9">
    <source>
        <dbReference type="PROSITE" id="PS50929"/>
    </source>
</evidence>
<feature type="transmembrane region" description="Helical" evidence="8">
    <location>
        <begin position="544"/>
        <end position="563"/>
    </location>
</feature>
<feature type="domain" description="ABC transmembrane type-1" evidence="9">
    <location>
        <begin position="323"/>
        <end position="604"/>
    </location>
</feature>
<dbReference type="AlphaFoldDB" id="A0A9N9EZA4"/>
<feature type="transmembrane region" description="Helical" evidence="8">
    <location>
        <begin position="173"/>
        <end position="191"/>
    </location>
</feature>
<organism evidence="10 11">
    <name type="scientific">Ambispora leptoticha</name>
    <dbReference type="NCBI Taxonomy" id="144679"/>
    <lineage>
        <taxon>Eukaryota</taxon>
        <taxon>Fungi</taxon>
        <taxon>Fungi incertae sedis</taxon>
        <taxon>Mucoromycota</taxon>
        <taxon>Glomeromycotina</taxon>
        <taxon>Glomeromycetes</taxon>
        <taxon>Archaeosporales</taxon>
        <taxon>Ambisporaceae</taxon>
        <taxon>Ambispora</taxon>
    </lineage>
</organism>
<evidence type="ECO:0000256" key="6">
    <source>
        <dbReference type="ARBA" id="ARBA00022989"/>
    </source>
</evidence>
<feature type="transmembrane region" description="Helical" evidence="8">
    <location>
        <begin position="104"/>
        <end position="125"/>
    </location>
</feature>
<evidence type="ECO:0000256" key="4">
    <source>
        <dbReference type="ARBA" id="ARBA00022741"/>
    </source>
</evidence>
<feature type="transmembrane region" description="Helical" evidence="8">
    <location>
        <begin position="145"/>
        <end position="161"/>
    </location>
</feature>
<feature type="transmembrane region" description="Helical" evidence="8">
    <location>
        <begin position="354"/>
        <end position="378"/>
    </location>
</feature>
<dbReference type="PANTHER" id="PTHR24223:SF353">
    <property type="entry name" value="ABC TRANSPORTER ATP-BINDING PROTEIN_PERMEASE VMR1-RELATED"/>
    <property type="match status" value="1"/>
</dbReference>
<feature type="transmembrane region" description="Helical" evidence="8">
    <location>
        <begin position="312"/>
        <end position="334"/>
    </location>
</feature>
<keyword evidence="7 8" id="KW-0472">Membrane</keyword>
<dbReference type="InterPro" id="IPR011527">
    <property type="entry name" value="ABC1_TM_dom"/>
</dbReference>
<evidence type="ECO:0000256" key="5">
    <source>
        <dbReference type="ARBA" id="ARBA00022840"/>
    </source>
</evidence>
<dbReference type="GO" id="GO:0016020">
    <property type="term" value="C:membrane"/>
    <property type="evidence" value="ECO:0007669"/>
    <property type="project" value="InterPro"/>
</dbReference>
<keyword evidence="6 8" id="KW-1133">Transmembrane helix</keyword>
<dbReference type="GO" id="GO:0140359">
    <property type="term" value="F:ABC-type transporter activity"/>
    <property type="evidence" value="ECO:0007669"/>
    <property type="project" value="InterPro"/>
</dbReference>
<feature type="transmembrane region" description="Helical" evidence="8">
    <location>
        <begin position="31"/>
        <end position="54"/>
    </location>
</feature>
<protein>
    <submittedName>
        <fullName evidence="10">4034_t:CDS:1</fullName>
    </submittedName>
</protein>
<evidence type="ECO:0000256" key="8">
    <source>
        <dbReference type="SAM" id="Phobius"/>
    </source>
</evidence>
<sequence length="667" mass="76108">MTIDQTRYGVCGADSWGPWEKNDFTDCFREIVINAGIPLLYSIGSLCIIIFVYIRQKRQKGLNYERLLNDQLSSNYGSIEQTVLTSDDEDNTDAILVRNKIFDYARLLIALILWGLFSALAFVRLRNNDEKKHGDYWVVAPTTEAAVWMYATVLALINITSQQRGILHVRGHMDILNLLVFTSSLLNLRSLYLKFQTEVTTEYAFTLWILAISFVLIILTILEPQDVDDSYSKPNAEGRFLSPETKTSLYSQFMFSWINPLINKGFRQTIIDKDVYEVPFSYRTKNCIKAFHKCLYQDSFLKSLICTLRKELIIQFFYSMGWSIITAFAPPYFLEKILIYVQNYPNNESSQVTAYLYAVGLFLGTVIASLLYQQALYIGRQVGMKTRSIIIGEVYLKALSRKDTSGSTNDEESKNKTGKITNLMAVDASKVAEISAYIFYMYCFPLQIIISISYLYSLLGVSALAGVLTMIIVYPVPTLINQRFETIHKRLMDATDKRMGVINELLQAIRIIKFFAWEGQFRAKVVKARDNELKEIKGRLVQQIYMENIWMALPLAIMVSVFLTYTRILGNDLSAAIAFTSLALFNNLRHAIDDIPAMVVSLIQARVSVNRIEKFLKEPEVSRLSVRPESIDDPVIGFRDASFQWPVGNEPSDDNSNVDVFLCQGTL</sequence>
<proteinExistence type="predicted"/>
<evidence type="ECO:0000256" key="2">
    <source>
        <dbReference type="ARBA" id="ARBA00022692"/>
    </source>
</evidence>
<keyword evidence="11" id="KW-1185">Reference proteome</keyword>
<reference evidence="10" key="1">
    <citation type="submission" date="2021-06" db="EMBL/GenBank/DDBJ databases">
        <authorList>
            <person name="Kallberg Y."/>
            <person name="Tangrot J."/>
            <person name="Rosling A."/>
        </authorList>
    </citation>
    <scope>NUCLEOTIDE SEQUENCE</scope>
    <source>
        <strain evidence="10">FL130A</strain>
    </source>
</reference>
<dbReference type="Gene3D" id="1.20.1560.10">
    <property type="entry name" value="ABC transporter type 1, transmembrane domain"/>
    <property type="match status" value="1"/>
</dbReference>
<comment type="caution">
    <text evidence="10">The sequence shown here is derived from an EMBL/GenBank/DDBJ whole genome shotgun (WGS) entry which is preliminary data.</text>
</comment>
<evidence type="ECO:0000256" key="7">
    <source>
        <dbReference type="ARBA" id="ARBA00023136"/>
    </source>
</evidence>
<feature type="transmembrane region" description="Helical" evidence="8">
    <location>
        <begin position="462"/>
        <end position="480"/>
    </location>
</feature>
<feature type="transmembrane region" description="Helical" evidence="8">
    <location>
        <begin position="203"/>
        <end position="222"/>
    </location>
</feature>
<evidence type="ECO:0000256" key="1">
    <source>
        <dbReference type="ARBA" id="ARBA00022448"/>
    </source>
</evidence>
<dbReference type="SUPFAM" id="SSF90123">
    <property type="entry name" value="ABC transporter transmembrane region"/>
    <property type="match status" value="1"/>
</dbReference>
<dbReference type="InterPro" id="IPR050173">
    <property type="entry name" value="ABC_transporter_C-like"/>
</dbReference>
<evidence type="ECO:0000313" key="10">
    <source>
        <dbReference type="EMBL" id="CAG8497624.1"/>
    </source>
</evidence>
<evidence type="ECO:0000313" key="11">
    <source>
        <dbReference type="Proteomes" id="UP000789508"/>
    </source>
</evidence>
<keyword evidence="2 8" id="KW-0812">Transmembrane</keyword>